<gene>
    <name evidence="4" type="ORF">SAMN02799615_03464</name>
</gene>
<accession>A0A1I2IJJ6</accession>
<evidence type="ECO:0000256" key="1">
    <source>
        <dbReference type="ARBA" id="ARBA00022729"/>
    </source>
</evidence>
<feature type="chain" id="PRO_5011670045" evidence="2">
    <location>
        <begin position="25"/>
        <end position="241"/>
    </location>
</feature>
<proteinExistence type="predicted"/>
<keyword evidence="5" id="KW-1185">Reference proteome</keyword>
<evidence type="ECO:0000313" key="4">
    <source>
        <dbReference type="EMBL" id="SFF41026.1"/>
    </source>
</evidence>
<evidence type="ECO:0000313" key="5">
    <source>
        <dbReference type="Proteomes" id="UP000199477"/>
    </source>
</evidence>
<dbReference type="SUPFAM" id="SSF56925">
    <property type="entry name" value="OMPA-like"/>
    <property type="match status" value="1"/>
</dbReference>
<sequence length="241" mass="25760">MTPMHVALAAISLGFAAAARVAAAASPVSPEQRHGAYVFAAVKKVNVYAAAAWDGLRHGQAQHKSKSSGAGYGIGLGYRFGDHFAVEAGYGGMTRGANVSALRAGGGQVVNAKFQKVGVQLSALGIMPLGNRFELYGKVSLGYMQDRLGPVRDGVRHNAEARNRAIRTGRPVRVQRYSRDVSESGMELSIGLGAQWYLNKQLAIRGEISNLSAMGKKIERTAVGRKLRTSQMSLGLLYHFD</sequence>
<dbReference type="Gene3D" id="2.40.160.20">
    <property type="match status" value="1"/>
</dbReference>
<dbReference type="Proteomes" id="UP000199477">
    <property type="component" value="Unassembled WGS sequence"/>
</dbReference>
<protein>
    <submittedName>
        <fullName evidence="4">Outer membrane protein beta-barrel domain-containing protein</fullName>
    </submittedName>
</protein>
<dbReference type="RefSeq" id="WP_026635627.1">
    <property type="nucleotide sequence ID" value="NZ_FONH01000016.1"/>
</dbReference>
<feature type="domain" description="Outer membrane protein beta-barrel" evidence="3">
    <location>
        <begin position="16"/>
        <end position="240"/>
    </location>
</feature>
<reference evidence="5" key="1">
    <citation type="submission" date="2016-10" db="EMBL/GenBank/DDBJ databases">
        <authorList>
            <person name="Varghese N."/>
            <person name="Submissions S."/>
        </authorList>
    </citation>
    <scope>NUCLEOTIDE SEQUENCE [LARGE SCALE GENOMIC DNA]</scope>
    <source>
        <strain evidence="5">UNC178MFTsu3.1</strain>
    </source>
</reference>
<evidence type="ECO:0000256" key="2">
    <source>
        <dbReference type="SAM" id="SignalP"/>
    </source>
</evidence>
<evidence type="ECO:0000259" key="3">
    <source>
        <dbReference type="Pfam" id="PF13505"/>
    </source>
</evidence>
<keyword evidence="1 2" id="KW-0732">Signal</keyword>
<dbReference type="EMBL" id="FONH01000016">
    <property type="protein sequence ID" value="SFF41026.1"/>
    <property type="molecule type" value="Genomic_DNA"/>
</dbReference>
<dbReference type="AlphaFoldDB" id="A0A1I2IJJ6"/>
<dbReference type="InterPro" id="IPR011250">
    <property type="entry name" value="OMP/PagP_B-barrel"/>
</dbReference>
<feature type="signal peptide" evidence="2">
    <location>
        <begin position="1"/>
        <end position="24"/>
    </location>
</feature>
<dbReference type="InterPro" id="IPR027385">
    <property type="entry name" value="Beta-barrel_OMP"/>
</dbReference>
<dbReference type="STRING" id="500610.SAMN02799615_03464"/>
<organism evidence="4 5">
    <name type="scientific">Dyella marensis</name>
    <dbReference type="NCBI Taxonomy" id="500610"/>
    <lineage>
        <taxon>Bacteria</taxon>
        <taxon>Pseudomonadati</taxon>
        <taxon>Pseudomonadota</taxon>
        <taxon>Gammaproteobacteria</taxon>
        <taxon>Lysobacterales</taxon>
        <taxon>Rhodanobacteraceae</taxon>
        <taxon>Dyella</taxon>
    </lineage>
</organism>
<name>A0A1I2IJJ6_9GAMM</name>
<dbReference type="Pfam" id="PF13505">
    <property type="entry name" value="OMP_b-brl"/>
    <property type="match status" value="1"/>
</dbReference>